<comment type="caution">
    <text evidence="1">The sequence shown here is derived from an EMBL/GenBank/DDBJ whole genome shotgun (WGS) entry which is preliminary data.</text>
</comment>
<evidence type="ECO:0000313" key="1">
    <source>
        <dbReference type="EMBL" id="KAF3603141.1"/>
    </source>
</evidence>
<evidence type="ECO:0000313" key="2">
    <source>
        <dbReference type="Proteomes" id="UP000712600"/>
    </source>
</evidence>
<name>A0A8S9SN02_BRACR</name>
<sequence>MFNQSINTPSINMEHPSHQRQLILLNEIREIKFWDRNDLILLNLFHTSSHWSRTFSSLPVSIRTTHLDLGLKVFERKAVTAETNKTSVWIVDTSFLLLPWQGEPQTVVYEEELARSKNRPRVAKTLALTYPPTSTMTYSL</sequence>
<accession>A0A8S9SN02</accession>
<dbReference type="AlphaFoldDB" id="A0A8S9SN02"/>
<organism evidence="1 2">
    <name type="scientific">Brassica cretica</name>
    <name type="common">Mustard</name>
    <dbReference type="NCBI Taxonomy" id="69181"/>
    <lineage>
        <taxon>Eukaryota</taxon>
        <taxon>Viridiplantae</taxon>
        <taxon>Streptophyta</taxon>
        <taxon>Embryophyta</taxon>
        <taxon>Tracheophyta</taxon>
        <taxon>Spermatophyta</taxon>
        <taxon>Magnoliopsida</taxon>
        <taxon>eudicotyledons</taxon>
        <taxon>Gunneridae</taxon>
        <taxon>Pentapetalae</taxon>
        <taxon>rosids</taxon>
        <taxon>malvids</taxon>
        <taxon>Brassicales</taxon>
        <taxon>Brassicaceae</taxon>
        <taxon>Brassiceae</taxon>
        <taxon>Brassica</taxon>
    </lineage>
</organism>
<dbReference type="EMBL" id="QGKX02000004">
    <property type="protein sequence ID" value="KAF3603141.1"/>
    <property type="molecule type" value="Genomic_DNA"/>
</dbReference>
<protein>
    <submittedName>
        <fullName evidence="1">Uncharacterized protein</fullName>
    </submittedName>
</protein>
<gene>
    <name evidence="1" type="ORF">F2Q69_00036111</name>
</gene>
<proteinExistence type="predicted"/>
<reference evidence="1" key="1">
    <citation type="submission" date="2019-12" db="EMBL/GenBank/DDBJ databases">
        <title>Genome sequencing and annotation of Brassica cretica.</title>
        <authorList>
            <person name="Studholme D.J."/>
            <person name="Sarris P."/>
        </authorList>
    </citation>
    <scope>NUCLEOTIDE SEQUENCE</scope>
    <source>
        <strain evidence="1">PFS-109/04</strain>
        <tissue evidence="1">Leaf</tissue>
    </source>
</reference>
<dbReference type="Proteomes" id="UP000712600">
    <property type="component" value="Unassembled WGS sequence"/>
</dbReference>